<dbReference type="Proteomes" id="UP000675940">
    <property type="component" value="Unassembled WGS sequence"/>
</dbReference>
<keyword evidence="1" id="KW-1133">Transmembrane helix</keyword>
<dbReference type="Pfam" id="PF06724">
    <property type="entry name" value="DUF1206"/>
    <property type="match status" value="3"/>
</dbReference>
<feature type="transmembrane region" description="Helical" evidence="1">
    <location>
        <begin position="59"/>
        <end position="77"/>
    </location>
</feature>
<evidence type="ECO:0000313" key="3">
    <source>
        <dbReference type="EMBL" id="MBP0481094.1"/>
    </source>
</evidence>
<keyword evidence="4" id="KW-1185">Reference proteome</keyword>
<organism evidence="3 4">
    <name type="scientific">Sagittula salina</name>
    <dbReference type="NCBI Taxonomy" id="2820268"/>
    <lineage>
        <taxon>Bacteria</taxon>
        <taxon>Pseudomonadati</taxon>
        <taxon>Pseudomonadota</taxon>
        <taxon>Alphaproteobacteria</taxon>
        <taxon>Rhodobacterales</taxon>
        <taxon>Roseobacteraceae</taxon>
        <taxon>Sagittula</taxon>
    </lineage>
</organism>
<dbReference type="EMBL" id="JAGISH010000001">
    <property type="protein sequence ID" value="MBP0481094.1"/>
    <property type="molecule type" value="Genomic_DNA"/>
</dbReference>
<accession>A0A940MQ96</accession>
<feature type="transmembrane region" description="Helical" evidence="1">
    <location>
        <begin position="140"/>
        <end position="160"/>
    </location>
</feature>
<feature type="domain" description="DUF1206" evidence="2">
    <location>
        <begin position="97"/>
        <end position="165"/>
    </location>
</feature>
<evidence type="ECO:0000259" key="2">
    <source>
        <dbReference type="Pfam" id="PF06724"/>
    </source>
</evidence>
<feature type="domain" description="DUF1206" evidence="2">
    <location>
        <begin position="16"/>
        <end position="81"/>
    </location>
</feature>
<name>A0A940MQ96_9RHOB</name>
<gene>
    <name evidence="3" type="ORF">J5474_01120</name>
</gene>
<feature type="domain" description="DUF1206" evidence="2">
    <location>
        <begin position="187"/>
        <end position="256"/>
    </location>
</feature>
<keyword evidence="1" id="KW-0472">Membrane</keyword>
<dbReference type="RefSeq" id="WP_209358515.1">
    <property type="nucleotide sequence ID" value="NZ_JAGISH010000001.1"/>
</dbReference>
<comment type="caution">
    <text evidence="3">The sequence shown here is derived from an EMBL/GenBank/DDBJ whole genome shotgun (WGS) entry which is preliminary data.</text>
</comment>
<sequence length="286" mass="29387">MPDKAPAWVAPVMRTGYFARAAVYTVVGGLAFFAAIQGGAAQGTTDALADLQKHPGGLIALWLIALGLWAYMIWRLVDAALDLDCYGSDAKGLFARAGLVVTGLIHAAIGASVAAIALGGDSGGGSGTQTATQKLMTMPAGPWLVGLAGLITIGAGAYYIRKGIKESYKEHIRVTATAQRLAPVMKAGCIAEGVVVGLIGLSVTYAALTTDPSQAGGLGEALHHLRSMAFGRILLALVGLGLVGFAVENAVEGAYRVLPRYDGADVLTLAKRAKLRAEGKLDEVTA</sequence>
<keyword evidence="1" id="KW-0812">Transmembrane</keyword>
<feature type="transmembrane region" description="Helical" evidence="1">
    <location>
        <begin position="21"/>
        <end position="39"/>
    </location>
</feature>
<evidence type="ECO:0000256" key="1">
    <source>
        <dbReference type="SAM" id="Phobius"/>
    </source>
</evidence>
<protein>
    <submittedName>
        <fullName evidence="3">DUF1206 domain-containing protein</fullName>
    </submittedName>
</protein>
<proteinExistence type="predicted"/>
<dbReference type="InterPro" id="IPR009597">
    <property type="entry name" value="DUF1206"/>
</dbReference>
<reference evidence="3" key="1">
    <citation type="submission" date="2021-03" db="EMBL/GenBank/DDBJ databases">
        <title>Sagittula salina sp. nov. strain M10.9X isolated from the marine waste.</title>
        <authorList>
            <person name="Satari L."/>
            <person name="Molina-Menor E."/>
            <person name="Vidal-Verdu A."/>
            <person name="Pascual J."/>
            <person name="Pereto J."/>
            <person name="Porcar M."/>
        </authorList>
    </citation>
    <scope>NUCLEOTIDE SEQUENCE</scope>
    <source>
        <strain evidence="3">M10.9X</strain>
    </source>
</reference>
<dbReference type="AlphaFoldDB" id="A0A940MQ96"/>
<feature type="transmembrane region" description="Helical" evidence="1">
    <location>
        <begin position="181"/>
        <end position="208"/>
    </location>
</feature>
<evidence type="ECO:0000313" key="4">
    <source>
        <dbReference type="Proteomes" id="UP000675940"/>
    </source>
</evidence>
<feature type="transmembrane region" description="Helical" evidence="1">
    <location>
        <begin position="228"/>
        <end position="247"/>
    </location>
</feature>
<feature type="transmembrane region" description="Helical" evidence="1">
    <location>
        <begin position="97"/>
        <end position="120"/>
    </location>
</feature>